<dbReference type="RefSeq" id="XP_011128759.1">
    <property type="nucleotide sequence ID" value="XM_011130457.1"/>
</dbReference>
<sequence length="216" mass="22546">MKLFVTLLATGALAYEPTADVIGGTDTCKSVDDLQECILGLITKKTSFTYTHTGDGFKSTGVAGCASKHDTRTLVYGDLKPYEISDLTGALKKDFSPTQFLVTNIPAAKKEGCKPVAYVADASNECPDAKTTTITIGEPVADANDKTNNSLIYASEDLTKADTTKQLIIDLSSCVDTTVGDTLAYLQYTYSVGASGAVAAVTLSAVALVGLATVAF</sequence>
<keyword evidence="1" id="KW-0472">Membrane</keyword>
<evidence type="ECO:0000313" key="2">
    <source>
        <dbReference type="Proteomes" id="UP000019763"/>
    </source>
</evidence>
<dbReference type="GeneID" id="22910622"/>
<dbReference type="VEuPathDB" id="CryptoDB:GNI_010350"/>
<reference evidence="1" key="1">
    <citation type="submission" date="2013-12" db="EMBL/GenBank/DDBJ databases">
        <authorList>
            <person name="Omoto C.K."/>
            <person name="Sibley D."/>
            <person name="Venepally P."/>
            <person name="Hadjithomas M."/>
            <person name="Karamycheva S."/>
            <person name="Brunk B."/>
            <person name="Roos D."/>
            <person name="Caler E."/>
            <person name="Lorenzi H."/>
        </authorList>
    </citation>
    <scope>NUCLEOTIDE SEQUENCE</scope>
</reference>
<dbReference type="AlphaFoldDB" id="A0A023BCS9"/>
<accession>A0A023BCS9</accession>
<proteinExistence type="predicted"/>
<keyword evidence="1" id="KW-0812">Transmembrane</keyword>
<dbReference type="EMBL" id="AFNH02000079">
    <property type="protein sequence ID" value="EZG86308.1"/>
    <property type="molecule type" value="Genomic_DNA"/>
</dbReference>
<gene>
    <name evidence="1" type="ORF">GNI_010350</name>
</gene>
<evidence type="ECO:0000313" key="1">
    <source>
        <dbReference type="EMBL" id="EZG86308.1"/>
    </source>
</evidence>
<protein>
    <submittedName>
        <fullName evidence="1">Transmembrane protein</fullName>
    </submittedName>
</protein>
<name>A0A023BCS9_GRENI</name>
<dbReference type="Proteomes" id="UP000019763">
    <property type="component" value="Unassembled WGS sequence"/>
</dbReference>
<keyword evidence="2" id="KW-1185">Reference proteome</keyword>
<organism evidence="1 2">
    <name type="scientific">Gregarina niphandrodes</name>
    <name type="common">Septate eugregarine</name>
    <dbReference type="NCBI Taxonomy" id="110365"/>
    <lineage>
        <taxon>Eukaryota</taxon>
        <taxon>Sar</taxon>
        <taxon>Alveolata</taxon>
        <taxon>Apicomplexa</taxon>
        <taxon>Conoidasida</taxon>
        <taxon>Gregarinasina</taxon>
        <taxon>Eugregarinorida</taxon>
        <taxon>Gregarinidae</taxon>
        <taxon>Gregarina</taxon>
    </lineage>
</organism>
<comment type="caution">
    <text evidence="1">The sequence shown here is derived from an EMBL/GenBank/DDBJ whole genome shotgun (WGS) entry which is preliminary data.</text>
</comment>